<dbReference type="AlphaFoldDB" id="A0A139PLH6"/>
<evidence type="ECO:0000313" key="3">
    <source>
        <dbReference type="EMBL" id="KXT91164.1"/>
    </source>
</evidence>
<dbReference type="PATRIC" id="fig|28037.233.peg.2051"/>
<protein>
    <submittedName>
        <fullName evidence="3">Phage protein</fullName>
    </submittedName>
</protein>
<organism evidence="3 4">
    <name type="scientific">Streptococcus mitis</name>
    <dbReference type="NCBI Taxonomy" id="28037"/>
    <lineage>
        <taxon>Bacteria</taxon>
        <taxon>Bacillati</taxon>
        <taxon>Bacillota</taxon>
        <taxon>Bacilli</taxon>
        <taxon>Lactobacillales</taxon>
        <taxon>Streptococcaceae</taxon>
        <taxon>Streptococcus</taxon>
        <taxon>Streptococcus mitis group</taxon>
    </lineage>
</organism>
<sequence>MEDIFPSLLQKIKAEFEKARLDSEILEKLLEKLEENKANYLDANQYAIEIGEILSKVLGAYLSNESLPDGKMYYNIAKRLLEDVLGRNYDLVSEYTEKVQEDLNLRANLRIPAQVPELNQDRIDGLVNRLASEDDFGAVKWLVGETIVNFTQSIVDDTIQRNVVFQYKAGLSPKITRRTAGKCCKWCQELEGSYKYPSVPHDIYRRHSNCRCTVEYYPQDGRLQNVHTRKWSNINQEDVERRKQIGIESAEERKRKRDERIAKFGNPKRRLR</sequence>
<feature type="compositionally biased region" description="Basic and acidic residues" evidence="2">
    <location>
        <begin position="248"/>
        <end position="262"/>
    </location>
</feature>
<dbReference type="EMBL" id="LQOD01000407">
    <property type="protein sequence ID" value="KXT91164.1"/>
    <property type="molecule type" value="Genomic_DNA"/>
</dbReference>
<name>A0A139PLH6_STRMT</name>
<dbReference type="OrthoDB" id="1655658at2"/>
<feature type="region of interest" description="Disordered" evidence="2">
    <location>
        <begin position="248"/>
        <end position="272"/>
    </location>
</feature>
<comment type="caution">
    <text evidence="3">The sequence shown here is derived from an EMBL/GenBank/DDBJ whole genome shotgun (WGS) entry which is preliminary data.</text>
</comment>
<evidence type="ECO:0000256" key="2">
    <source>
        <dbReference type="SAM" id="MobiDB-lite"/>
    </source>
</evidence>
<dbReference type="Proteomes" id="UP000070458">
    <property type="component" value="Unassembled WGS sequence"/>
</dbReference>
<reference evidence="3 4" key="1">
    <citation type="submission" date="2016-01" db="EMBL/GenBank/DDBJ databases">
        <title>Highly variable Streptococcus oralis are common among viridans streptococci isolated from primates.</title>
        <authorList>
            <person name="Denapaite D."/>
            <person name="Rieger M."/>
            <person name="Koendgen S."/>
            <person name="Brueckner R."/>
            <person name="Ochigava I."/>
            <person name="Kappeler P."/>
            <person name="Maetz-Rensing K."/>
            <person name="Leendertz F."/>
            <person name="Hakenbeck R."/>
        </authorList>
    </citation>
    <scope>NUCLEOTIDE SEQUENCE [LARGE SCALE GENOMIC DNA]</scope>
    <source>
        <strain evidence="3 4">DD26</strain>
    </source>
</reference>
<proteinExistence type="predicted"/>
<evidence type="ECO:0000256" key="1">
    <source>
        <dbReference type="SAM" id="Coils"/>
    </source>
</evidence>
<gene>
    <name evidence="3" type="ORF">SMIDD26_01741</name>
</gene>
<keyword evidence="1" id="KW-0175">Coiled coil</keyword>
<dbReference type="RefSeq" id="WP_061439922.1">
    <property type="nucleotide sequence ID" value="NZ_KQ970291.1"/>
</dbReference>
<accession>A0A139PLH6</accession>
<feature type="coiled-coil region" evidence="1">
    <location>
        <begin position="9"/>
        <end position="46"/>
    </location>
</feature>
<evidence type="ECO:0000313" key="4">
    <source>
        <dbReference type="Proteomes" id="UP000070458"/>
    </source>
</evidence>